<gene>
    <name evidence="1" type="ORF">OG563_40950</name>
</gene>
<proteinExistence type="predicted"/>
<name>A0ABZ1YUI5_9NOCA</name>
<accession>A0ABZ1YUI5</accession>
<dbReference type="EMBL" id="CP109441">
    <property type="protein sequence ID" value="WUV45409.1"/>
    <property type="molecule type" value="Genomic_DNA"/>
</dbReference>
<dbReference type="Proteomes" id="UP001432062">
    <property type="component" value="Chromosome"/>
</dbReference>
<evidence type="ECO:0000313" key="1">
    <source>
        <dbReference type="EMBL" id="WUV45409.1"/>
    </source>
</evidence>
<evidence type="ECO:0008006" key="3">
    <source>
        <dbReference type="Google" id="ProtNLM"/>
    </source>
</evidence>
<protein>
    <recommendedName>
        <fullName evidence="3">Lipoprotein LpqN</fullName>
    </recommendedName>
</protein>
<reference evidence="1" key="1">
    <citation type="submission" date="2022-10" db="EMBL/GenBank/DDBJ databases">
        <title>The complete genomes of actinobacterial strains from the NBC collection.</title>
        <authorList>
            <person name="Joergensen T.S."/>
            <person name="Alvarez Arevalo M."/>
            <person name="Sterndorff E.B."/>
            <person name="Faurdal D."/>
            <person name="Vuksanovic O."/>
            <person name="Mourched A.-S."/>
            <person name="Charusanti P."/>
            <person name="Shaw S."/>
            <person name="Blin K."/>
            <person name="Weber T."/>
        </authorList>
    </citation>
    <scope>NUCLEOTIDE SEQUENCE</scope>
    <source>
        <strain evidence="1">NBC_01482</strain>
    </source>
</reference>
<sequence length="210" mass="22149">MITAKTLLGDSRWRSHDRMTRRAALLLAAVAANTMALTAGCASTQGSSGDVGSAADIPDNLVFVPFTPPGGVFTVSVPQGWARADIGTATEFTDKFNSVRMQVLARPTAPTVDSVNAEELPAIAADTAGYAPGAVTVVQRHAGPAVLVTYQVPSAPSSVTGKTVTKTVTEAVQRYEFWRAGNEVVLTLSGPQGADNVDAWRRISDSLYWR</sequence>
<keyword evidence="2" id="KW-1185">Reference proteome</keyword>
<organism evidence="1 2">
    <name type="scientific">Nocardia vinacea</name>
    <dbReference type="NCBI Taxonomy" id="96468"/>
    <lineage>
        <taxon>Bacteria</taxon>
        <taxon>Bacillati</taxon>
        <taxon>Actinomycetota</taxon>
        <taxon>Actinomycetes</taxon>
        <taxon>Mycobacteriales</taxon>
        <taxon>Nocardiaceae</taxon>
        <taxon>Nocardia</taxon>
    </lineage>
</organism>
<evidence type="ECO:0000313" key="2">
    <source>
        <dbReference type="Proteomes" id="UP001432062"/>
    </source>
</evidence>
<dbReference type="RefSeq" id="WP_329408744.1">
    <property type="nucleotide sequence ID" value="NZ_CP109441.1"/>
</dbReference>